<reference evidence="1 2" key="1">
    <citation type="submission" date="2024-09" db="EMBL/GenBank/DDBJ databases">
        <title>Floridaenema gen nov. (Aerosakkonemataceae, Aerosakkonematales ord. nov., Cyanobacteria) from benthic tropical and subtropical fresh waters, with the description of four new species.</title>
        <authorList>
            <person name="Moretto J.A."/>
            <person name="Berthold D.E."/>
            <person name="Lefler F.W."/>
            <person name="Huang I.-S."/>
            <person name="Laughinghouse H. IV."/>
        </authorList>
    </citation>
    <scope>NUCLEOTIDE SEQUENCE [LARGE SCALE GENOMIC DNA]</scope>
    <source>
        <strain evidence="1 2">BLCC-F46</strain>
    </source>
</reference>
<proteinExistence type="predicted"/>
<comment type="caution">
    <text evidence="1">The sequence shown here is derived from an EMBL/GenBank/DDBJ whole genome shotgun (WGS) entry which is preliminary data.</text>
</comment>
<dbReference type="RefSeq" id="WP_413270147.1">
    <property type="nucleotide sequence ID" value="NZ_JBHFNQ010000066.1"/>
</dbReference>
<evidence type="ECO:0000313" key="2">
    <source>
        <dbReference type="Proteomes" id="UP001576774"/>
    </source>
</evidence>
<dbReference type="Proteomes" id="UP001576774">
    <property type="component" value="Unassembled WGS sequence"/>
</dbReference>
<name>A0ABV4X2M9_9CYAN</name>
<organism evidence="1 2">
    <name type="scientific">Floridaenema aerugineum BLCC-F46</name>
    <dbReference type="NCBI Taxonomy" id="3153654"/>
    <lineage>
        <taxon>Bacteria</taxon>
        <taxon>Bacillati</taxon>
        <taxon>Cyanobacteriota</taxon>
        <taxon>Cyanophyceae</taxon>
        <taxon>Oscillatoriophycideae</taxon>
        <taxon>Aerosakkonematales</taxon>
        <taxon>Aerosakkonemataceae</taxon>
        <taxon>Floridanema</taxon>
        <taxon>Floridanema aerugineum</taxon>
    </lineage>
</organism>
<gene>
    <name evidence="1" type="ORF">ACE1CC_09105</name>
</gene>
<accession>A0ABV4X2M9</accession>
<dbReference type="EMBL" id="JBHFNQ010000066">
    <property type="protein sequence ID" value="MFB2877036.1"/>
    <property type="molecule type" value="Genomic_DNA"/>
</dbReference>
<evidence type="ECO:0000313" key="1">
    <source>
        <dbReference type="EMBL" id="MFB2877036.1"/>
    </source>
</evidence>
<protein>
    <submittedName>
        <fullName evidence="1">Uncharacterized protein</fullName>
    </submittedName>
</protein>
<keyword evidence="2" id="KW-1185">Reference proteome</keyword>
<sequence length="76" mass="8745">MECEIIHQEQPYLEITCDPWVFGQPRPIPQALIAGWSAWVIYCLTKEIEFYQLNIAILPSTIVGIVQSTTINYECD</sequence>